<keyword evidence="2" id="KW-0472">Membrane</keyword>
<organism evidence="3 4">
    <name type="scientific">Ceratotherium simum simum</name>
    <name type="common">Southern white rhinoceros</name>
    <dbReference type="NCBI Taxonomy" id="73337"/>
    <lineage>
        <taxon>Eukaryota</taxon>
        <taxon>Metazoa</taxon>
        <taxon>Chordata</taxon>
        <taxon>Craniata</taxon>
        <taxon>Vertebrata</taxon>
        <taxon>Euteleostomi</taxon>
        <taxon>Mammalia</taxon>
        <taxon>Eutheria</taxon>
        <taxon>Laurasiatheria</taxon>
        <taxon>Perissodactyla</taxon>
        <taxon>Rhinocerotidae</taxon>
        <taxon>Ceratotherium</taxon>
    </lineage>
</organism>
<protein>
    <submittedName>
        <fullName evidence="4">Endomucin</fullName>
    </submittedName>
</protein>
<evidence type="ECO:0000313" key="3">
    <source>
        <dbReference type="Proteomes" id="UP000694910"/>
    </source>
</evidence>
<evidence type="ECO:0000256" key="1">
    <source>
        <dbReference type="SAM" id="MobiDB-lite"/>
    </source>
</evidence>
<dbReference type="RefSeq" id="XP_014643414.1">
    <property type="nucleotide sequence ID" value="XM_014787928.1"/>
</dbReference>
<keyword evidence="2" id="KW-1133">Transmembrane helix</keyword>
<accession>A0ABM1CV33</accession>
<feature type="region of interest" description="Disordered" evidence="1">
    <location>
        <begin position="82"/>
        <end position="141"/>
    </location>
</feature>
<dbReference type="Proteomes" id="UP000694910">
    <property type="component" value="Unplaced"/>
</dbReference>
<reference evidence="4" key="1">
    <citation type="submission" date="2025-08" db="UniProtKB">
        <authorList>
            <consortium name="RefSeq"/>
        </authorList>
    </citation>
    <scope>IDENTIFICATION</scope>
</reference>
<feature type="region of interest" description="Disordered" evidence="1">
    <location>
        <begin position="22"/>
        <end position="60"/>
    </location>
</feature>
<dbReference type="PANTHER" id="PTHR15869:SF0">
    <property type="entry name" value="ENDOMUCIN"/>
    <property type="match status" value="1"/>
</dbReference>
<dbReference type="Pfam" id="PF07010">
    <property type="entry name" value="Endomucin"/>
    <property type="match status" value="1"/>
</dbReference>
<name>A0ABM1CV33_CERSS</name>
<gene>
    <name evidence="4" type="primary">LOC106801869</name>
</gene>
<keyword evidence="3" id="KW-1185">Reference proteome</keyword>
<proteinExistence type="predicted"/>
<feature type="transmembrane region" description="Helical" evidence="2">
    <location>
        <begin position="149"/>
        <end position="175"/>
    </location>
</feature>
<feature type="compositionally biased region" description="Low complexity" evidence="1">
    <location>
        <begin position="105"/>
        <end position="126"/>
    </location>
</feature>
<dbReference type="PANTHER" id="PTHR15869">
    <property type="entry name" value="ENDOMUCIN-RELATED"/>
    <property type="match status" value="1"/>
</dbReference>
<feature type="compositionally biased region" description="Low complexity" evidence="1">
    <location>
        <begin position="25"/>
        <end position="47"/>
    </location>
</feature>
<keyword evidence="2" id="KW-0812">Transmembrane</keyword>
<feature type="compositionally biased region" description="Polar residues" evidence="1">
    <location>
        <begin position="48"/>
        <end position="57"/>
    </location>
</feature>
<dbReference type="GeneID" id="106801869"/>
<dbReference type="InterPro" id="IPR010740">
    <property type="entry name" value="Endomucin"/>
</dbReference>
<sequence>MKKERQVLMAAAALTQYEKQKVWHSRTTNNTDSSQTTSLPTVSSLTTAVNGEGSTTDGVRENEFITTNATVTNLPLTNVVSTLQSSHSKTENQSSTKTTERVVNSVTSDTSSSKTSTLPSTLITISGNTSQSQGTKKAKRASSSSTNAFYSSIILPVVITLIVVTLAVFVLVCLYRMCWKTDPGTPENGNDQPQSDKESVKLLTVKTISHESDECSAQGKTKN</sequence>
<evidence type="ECO:0000313" key="4">
    <source>
        <dbReference type="RefSeq" id="XP_014643414.1"/>
    </source>
</evidence>
<feature type="compositionally biased region" description="Polar residues" evidence="1">
    <location>
        <begin position="82"/>
        <end position="104"/>
    </location>
</feature>
<evidence type="ECO:0000256" key="2">
    <source>
        <dbReference type="SAM" id="Phobius"/>
    </source>
</evidence>